<name>A0A7G2CHT2_9TRYP</name>
<proteinExistence type="predicted"/>
<gene>
    <name evidence="2" type="ORF">ADEAN_000525200</name>
</gene>
<dbReference type="VEuPathDB" id="TriTrypDB:ADEAN_000525200"/>
<feature type="compositionally biased region" description="Low complexity" evidence="1">
    <location>
        <begin position="94"/>
        <end position="103"/>
    </location>
</feature>
<protein>
    <submittedName>
        <fullName evidence="2">Uncharacterized protein</fullName>
    </submittedName>
</protein>
<keyword evidence="3" id="KW-1185">Reference proteome</keyword>
<dbReference type="Proteomes" id="UP000515908">
    <property type="component" value="Chromosome 09"/>
</dbReference>
<sequence length="630" mass="70937">MRLLNIVLLLQWRSVLSVVTLVEFLLFRLSHHPPLPRFRVLSQIGAMKRTLLFRLKVEDSSARQNLFTKAGPSRPRRFNFNTEKRPLGAPVGDSSDNSSIPSSRGLTRPVYEGQRQRYKRHQQSQTTSDVPGSFFTPISSKHGLYGGIDSHGLEPATVSSEDRRRRLQEALEENAASAVEFTEGGENDIDLNGLPESEYHGKEGWTTIPKDSALYSSLYSGELDSRRRHNSWSLIQKTREGFFHRNAGEGEMKLDDQHRKKLHDDGSYSNLLENELLEPVSEMISQPRSTYGMRKMFVSGLLGYAGVVSRAEEATICQELLHLLQDRRAAYIAEESRYCVNLYEKELRTAGGKDALAFSMSHAPTLQKVLQRFFLLGLIPSPPNVCQISEMVGNFSGYPVHRKPPSIGSYCGMLNLVSTSVLHLQHVECPWFPRVYLHPRSLYVVTSPCLEEYAMGYKQTHQPFHNFEYATRISKDYRIEVLFATVEVEHHKNLHQAVQLSDYVEQKTQKQLESGGGEKVPQMGATDEWIAKLTDSVRSSEGNSVRLTDSPFTTDGNKLREQLLRGGAVGGTARQFDTATTDHTKSVSQRKIAALKARYDLGKKMSTPSVGKESTGPRLIRGHSPKDAKR</sequence>
<evidence type="ECO:0000256" key="1">
    <source>
        <dbReference type="SAM" id="MobiDB-lite"/>
    </source>
</evidence>
<feature type="region of interest" description="Disordered" evidence="1">
    <location>
        <begin position="601"/>
        <end position="630"/>
    </location>
</feature>
<feature type="region of interest" description="Disordered" evidence="1">
    <location>
        <begin position="66"/>
        <end position="135"/>
    </location>
</feature>
<dbReference type="InterPro" id="IPR037151">
    <property type="entry name" value="AlkB-like_sf"/>
</dbReference>
<accession>A0A7G2CHT2</accession>
<evidence type="ECO:0000313" key="3">
    <source>
        <dbReference type="Proteomes" id="UP000515908"/>
    </source>
</evidence>
<evidence type="ECO:0000313" key="2">
    <source>
        <dbReference type="EMBL" id="CAD2217772.1"/>
    </source>
</evidence>
<organism evidence="2 3">
    <name type="scientific">Angomonas deanei</name>
    <dbReference type="NCBI Taxonomy" id="59799"/>
    <lineage>
        <taxon>Eukaryota</taxon>
        <taxon>Discoba</taxon>
        <taxon>Euglenozoa</taxon>
        <taxon>Kinetoplastea</taxon>
        <taxon>Metakinetoplastina</taxon>
        <taxon>Trypanosomatida</taxon>
        <taxon>Trypanosomatidae</taxon>
        <taxon>Strigomonadinae</taxon>
        <taxon>Angomonas</taxon>
    </lineage>
</organism>
<dbReference type="EMBL" id="LR877153">
    <property type="protein sequence ID" value="CAD2217772.1"/>
    <property type="molecule type" value="Genomic_DNA"/>
</dbReference>
<dbReference type="Gene3D" id="2.60.120.590">
    <property type="entry name" value="Alpha-ketoglutarate-dependent dioxygenase AlkB-like"/>
    <property type="match status" value="1"/>
</dbReference>
<dbReference type="AlphaFoldDB" id="A0A7G2CHT2"/>
<reference evidence="2 3" key="1">
    <citation type="submission" date="2020-08" db="EMBL/GenBank/DDBJ databases">
        <authorList>
            <person name="Newling K."/>
            <person name="Davey J."/>
            <person name="Forrester S."/>
        </authorList>
    </citation>
    <scope>NUCLEOTIDE SEQUENCE [LARGE SCALE GENOMIC DNA]</scope>
    <source>
        <strain evidence="3">Crithidia deanei Carvalho (ATCC PRA-265)</strain>
    </source>
</reference>